<feature type="site" description="Positions MEP for the nucleophilic attack" evidence="7">
    <location>
        <position position="155"/>
    </location>
</feature>
<dbReference type="InterPro" id="IPR034683">
    <property type="entry name" value="IspD/TarI"/>
</dbReference>
<evidence type="ECO:0000256" key="4">
    <source>
        <dbReference type="ARBA" id="ARBA00022679"/>
    </source>
</evidence>
<dbReference type="AlphaFoldDB" id="A0A0A0IL67"/>
<evidence type="ECO:0000256" key="5">
    <source>
        <dbReference type="ARBA" id="ARBA00022695"/>
    </source>
</evidence>
<organism evidence="8 9">
    <name type="scientific">Clostridium botulinum C/D str. DC5</name>
    <dbReference type="NCBI Taxonomy" id="1443128"/>
    <lineage>
        <taxon>Bacteria</taxon>
        <taxon>Bacillati</taxon>
        <taxon>Bacillota</taxon>
        <taxon>Clostridia</taxon>
        <taxon>Eubacteriales</taxon>
        <taxon>Clostridiaceae</taxon>
        <taxon>Clostridium</taxon>
    </lineage>
</organism>
<dbReference type="Pfam" id="PF01128">
    <property type="entry name" value="IspD"/>
    <property type="match status" value="1"/>
</dbReference>
<dbReference type="InterPro" id="IPR050088">
    <property type="entry name" value="IspD/TarI_cytidylyltransf_bact"/>
</dbReference>
<dbReference type="GO" id="GO:0050518">
    <property type="term" value="F:2-C-methyl-D-erythritol 4-phosphate cytidylyltransferase activity"/>
    <property type="evidence" value="ECO:0007669"/>
    <property type="project" value="UniProtKB-UniRule"/>
</dbReference>
<keyword evidence="5 7" id="KW-0548">Nucleotidyltransferase</keyword>
<dbReference type="UniPathway" id="UPA00056">
    <property type="reaction ID" value="UER00093"/>
</dbReference>
<feature type="site" description="Transition state stabilizer" evidence="7">
    <location>
        <position position="16"/>
    </location>
</feature>
<sequence length="228" mass="25516">MSNNCAIIVAAGRGSRMKAGINKQFIELDGKPILYYTLKKFQGNNFIDKIVLVLAKDEIEYCKKNILNKYNLDKVKKIVKGGSTRQESVINGILASEGSDIVLIHDGARPFVEDRIISDGIKYANLYGACACGVSVKDTIKVKREDGFSTETLKREKLFSVQTPQSFKYNLILESHRKVLSEKIQVTDDTSVVENCGHEVYLYEGSYNNIKITTPEDLVIGKIILENN</sequence>
<dbReference type="EC" id="2.7.7.60" evidence="7"/>
<dbReference type="CDD" id="cd02516">
    <property type="entry name" value="CDP-ME_synthetase"/>
    <property type="match status" value="1"/>
</dbReference>
<dbReference type="NCBIfam" id="NF001183">
    <property type="entry name" value="PRK00155.1-3"/>
    <property type="match status" value="1"/>
</dbReference>
<dbReference type="PANTHER" id="PTHR32125:SF4">
    <property type="entry name" value="2-C-METHYL-D-ERYTHRITOL 4-PHOSPHATE CYTIDYLYLTRANSFERASE, CHLOROPLASTIC"/>
    <property type="match status" value="1"/>
</dbReference>
<name>A0A0A0IL67_CLOBO</name>
<comment type="pathway">
    <text evidence="2 7">Isoprenoid biosynthesis; isopentenyl diphosphate biosynthesis via DXP pathway; isopentenyl diphosphate from 1-deoxy-D-xylulose 5-phosphate: step 2/6.</text>
</comment>
<reference evidence="8 9" key="1">
    <citation type="submission" date="2014-01" db="EMBL/GenBank/DDBJ databases">
        <title>Plasmidome dynamics in the species complex Clostridium novyi sensu lato converts strains of independent lineages into distinctly different pathogens.</title>
        <authorList>
            <person name="Skarin H."/>
            <person name="Segerman B."/>
        </authorList>
    </citation>
    <scope>NUCLEOTIDE SEQUENCE [LARGE SCALE GENOMIC DNA]</scope>
    <source>
        <strain evidence="8 9">DC5</strain>
    </source>
</reference>
<dbReference type="InterPro" id="IPR029044">
    <property type="entry name" value="Nucleotide-diphossugar_trans"/>
</dbReference>
<keyword evidence="6 7" id="KW-0414">Isoprene biosynthesis</keyword>
<evidence type="ECO:0000256" key="3">
    <source>
        <dbReference type="ARBA" id="ARBA00009789"/>
    </source>
</evidence>
<evidence type="ECO:0000256" key="1">
    <source>
        <dbReference type="ARBA" id="ARBA00001282"/>
    </source>
</evidence>
<evidence type="ECO:0000256" key="6">
    <source>
        <dbReference type="ARBA" id="ARBA00023229"/>
    </source>
</evidence>
<dbReference type="SUPFAM" id="SSF53448">
    <property type="entry name" value="Nucleotide-diphospho-sugar transferases"/>
    <property type="match status" value="1"/>
</dbReference>
<dbReference type="PANTHER" id="PTHR32125">
    <property type="entry name" value="2-C-METHYL-D-ERYTHRITOL 4-PHOSPHATE CYTIDYLYLTRANSFERASE, CHLOROPLASTIC"/>
    <property type="match status" value="1"/>
</dbReference>
<comment type="similarity">
    <text evidence="3 7">Belongs to the IspD/TarI cytidylyltransferase family. IspD subfamily.</text>
</comment>
<feature type="site" description="Positions MEP for the nucleophilic attack" evidence="7">
    <location>
        <position position="211"/>
    </location>
</feature>
<dbReference type="HAMAP" id="MF_00108">
    <property type="entry name" value="IspD"/>
    <property type="match status" value="1"/>
</dbReference>
<proteinExistence type="inferred from homology"/>
<comment type="caution">
    <text evidence="8">The sequence shown here is derived from an EMBL/GenBank/DDBJ whole genome shotgun (WGS) entry which is preliminary data.</text>
</comment>
<comment type="catalytic activity">
    <reaction evidence="1 7">
        <text>2-C-methyl-D-erythritol 4-phosphate + CTP + H(+) = 4-CDP-2-C-methyl-D-erythritol + diphosphate</text>
        <dbReference type="Rhea" id="RHEA:13429"/>
        <dbReference type="ChEBI" id="CHEBI:15378"/>
        <dbReference type="ChEBI" id="CHEBI:33019"/>
        <dbReference type="ChEBI" id="CHEBI:37563"/>
        <dbReference type="ChEBI" id="CHEBI:57823"/>
        <dbReference type="ChEBI" id="CHEBI:58262"/>
        <dbReference type="EC" id="2.7.7.60"/>
    </reaction>
</comment>
<dbReference type="InterPro" id="IPR018294">
    <property type="entry name" value="ISPD_synthase_CS"/>
</dbReference>
<evidence type="ECO:0000256" key="2">
    <source>
        <dbReference type="ARBA" id="ARBA00004787"/>
    </source>
</evidence>
<dbReference type="NCBIfam" id="TIGR00453">
    <property type="entry name" value="ispD"/>
    <property type="match status" value="1"/>
</dbReference>
<dbReference type="InterPro" id="IPR001228">
    <property type="entry name" value="IspD"/>
</dbReference>
<comment type="function">
    <text evidence="7">Catalyzes the formation of 4-diphosphocytidyl-2-C-methyl-D-erythritol from CTP and 2-C-methyl-D-erythritol 4-phosphate (MEP).</text>
</comment>
<dbReference type="Gene3D" id="3.90.550.10">
    <property type="entry name" value="Spore Coat Polysaccharide Biosynthesis Protein SpsA, Chain A"/>
    <property type="match status" value="1"/>
</dbReference>
<evidence type="ECO:0000313" key="9">
    <source>
        <dbReference type="Proteomes" id="UP000030014"/>
    </source>
</evidence>
<dbReference type="Proteomes" id="UP000030014">
    <property type="component" value="Unassembled WGS sequence"/>
</dbReference>
<feature type="site" description="Transition state stabilizer" evidence="7">
    <location>
        <position position="23"/>
    </location>
</feature>
<gene>
    <name evidence="7" type="primary">ispD</name>
    <name evidence="8" type="ORF">Z955_00970</name>
</gene>
<accession>A0A0A0IL67</accession>
<dbReference type="RefSeq" id="WP_039258961.1">
    <property type="nucleotide sequence ID" value="NZ_JDRY01000003.1"/>
</dbReference>
<keyword evidence="4 7" id="KW-0808">Transferase</keyword>
<dbReference type="GO" id="GO:0019288">
    <property type="term" value="P:isopentenyl diphosphate biosynthetic process, methylerythritol 4-phosphate pathway"/>
    <property type="evidence" value="ECO:0007669"/>
    <property type="project" value="UniProtKB-UniRule"/>
</dbReference>
<dbReference type="PROSITE" id="PS01295">
    <property type="entry name" value="ISPD"/>
    <property type="match status" value="1"/>
</dbReference>
<dbReference type="FunFam" id="3.90.550.10:FF:000003">
    <property type="entry name" value="2-C-methyl-D-erythritol 4-phosphate cytidylyltransferase"/>
    <property type="match status" value="1"/>
</dbReference>
<evidence type="ECO:0000313" key="8">
    <source>
        <dbReference type="EMBL" id="KGN01688.1"/>
    </source>
</evidence>
<dbReference type="EMBL" id="JDRY01000003">
    <property type="protein sequence ID" value="KGN01688.1"/>
    <property type="molecule type" value="Genomic_DNA"/>
</dbReference>
<protein>
    <recommendedName>
        <fullName evidence="7">2-C-methyl-D-erythritol 4-phosphate cytidylyltransferase</fullName>
        <ecNumber evidence="7">2.7.7.60</ecNumber>
    </recommendedName>
    <alternativeName>
        <fullName evidence="7">4-diphosphocytidyl-2C-methyl-D-erythritol synthase</fullName>
    </alternativeName>
    <alternativeName>
        <fullName evidence="7">MEP cytidylyltransferase</fullName>
        <shortName evidence="7">MCT</shortName>
    </alternativeName>
</protein>
<evidence type="ECO:0000256" key="7">
    <source>
        <dbReference type="HAMAP-Rule" id="MF_00108"/>
    </source>
</evidence>